<dbReference type="SUPFAM" id="SSF53474">
    <property type="entry name" value="alpha/beta-Hydrolases"/>
    <property type="match status" value="1"/>
</dbReference>
<reference evidence="2 3" key="1">
    <citation type="submission" date="2018-11" db="EMBL/GenBank/DDBJ databases">
        <title>Genome sequence of Saitozyma podzolica DSM 27192.</title>
        <authorList>
            <person name="Aliyu H."/>
            <person name="Gorte O."/>
            <person name="Ochsenreither K."/>
        </authorList>
    </citation>
    <scope>NUCLEOTIDE SEQUENCE [LARGE SCALE GENOMIC DNA]</scope>
    <source>
        <strain evidence="2 3">DSM 27192</strain>
    </source>
</reference>
<dbReference type="Proteomes" id="UP000279259">
    <property type="component" value="Unassembled WGS sequence"/>
</dbReference>
<dbReference type="InterPro" id="IPR029058">
    <property type="entry name" value="AB_hydrolase_fold"/>
</dbReference>
<dbReference type="OrthoDB" id="538223at2759"/>
<sequence length="446" mass="50411">MSVAKPQTETGTLRKPHRNIVVLFDGTGECFSAHNSNVIKMLSVLQADEDQLLYYSSGVGTVFAPGESLRGKVGHKVAVWTDEGFAWNFADFVSDAYKFLMDCHHPGDQLYIFGFSRGAYSARALAGMIQKVGLLPPGNHSQIKLRNEASHGVRTVTHFRQALALDERRARFQPEYRRAATTEPRLLFPEPIDLEEKARNPRRTVECWFMGCHGDVGGGNDPNFHHSLSNIPFRWMLREAVQCGIRLEASQVVCQPALSDVHTVKTSGLIPERLRKLLDEMSSATMIDQDKEDAVRAIIEEDLSAPVLRRIIELAAAHDTALDGDDGPDTQVCKDLKKLPKESLTGPWWLLEYLPLQSRVYNDFEEEKEDHSRCNRGRGRQIITSQRIHRSVQKRLRYDCTLPDATSSHHGRTYQGFQEPKAALPKEWNTGWEQLRLGEGPAIWED</sequence>
<dbReference type="PANTHER" id="PTHR33840">
    <property type="match status" value="1"/>
</dbReference>
<dbReference type="EMBL" id="RSCD01000026">
    <property type="protein sequence ID" value="RSH82925.1"/>
    <property type="molecule type" value="Genomic_DNA"/>
</dbReference>
<dbReference type="InterPro" id="IPR018712">
    <property type="entry name" value="Tle1-like_cat"/>
</dbReference>
<gene>
    <name evidence="2" type="ORF">EHS25_005915</name>
</gene>
<proteinExistence type="predicted"/>
<dbReference type="PANTHER" id="PTHR33840:SF2">
    <property type="entry name" value="TLE1 PHOSPHOLIPASE DOMAIN-CONTAINING PROTEIN"/>
    <property type="match status" value="1"/>
</dbReference>
<dbReference type="STRING" id="1890683.A0A427XW34"/>
<keyword evidence="3" id="KW-1185">Reference proteome</keyword>
<comment type="caution">
    <text evidence="2">The sequence shown here is derived from an EMBL/GenBank/DDBJ whole genome shotgun (WGS) entry which is preliminary data.</text>
</comment>
<feature type="domain" description="T6SS Phospholipase effector Tle1-like catalytic" evidence="1">
    <location>
        <begin position="154"/>
        <end position="239"/>
    </location>
</feature>
<dbReference type="Pfam" id="PF09994">
    <property type="entry name" value="T6SS_Tle1-like_cat"/>
    <property type="match status" value="2"/>
</dbReference>
<accession>A0A427XW34</accession>
<organism evidence="2 3">
    <name type="scientific">Saitozyma podzolica</name>
    <dbReference type="NCBI Taxonomy" id="1890683"/>
    <lineage>
        <taxon>Eukaryota</taxon>
        <taxon>Fungi</taxon>
        <taxon>Dikarya</taxon>
        <taxon>Basidiomycota</taxon>
        <taxon>Agaricomycotina</taxon>
        <taxon>Tremellomycetes</taxon>
        <taxon>Tremellales</taxon>
        <taxon>Trimorphomycetaceae</taxon>
        <taxon>Saitozyma</taxon>
    </lineage>
</organism>
<feature type="domain" description="T6SS Phospholipase effector Tle1-like catalytic" evidence="1">
    <location>
        <begin position="18"/>
        <end position="144"/>
    </location>
</feature>
<evidence type="ECO:0000259" key="1">
    <source>
        <dbReference type="Pfam" id="PF09994"/>
    </source>
</evidence>
<protein>
    <recommendedName>
        <fullName evidence="1">T6SS Phospholipase effector Tle1-like catalytic domain-containing protein</fullName>
    </recommendedName>
</protein>
<evidence type="ECO:0000313" key="3">
    <source>
        <dbReference type="Proteomes" id="UP000279259"/>
    </source>
</evidence>
<name>A0A427XW34_9TREE</name>
<evidence type="ECO:0000313" key="2">
    <source>
        <dbReference type="EMBL" id="RSH82925.1"/>
    </source>
</evidence>
<dbReference type="AlphaFoldDB" id="A0A427XW34"/>